<proteinExistence type="inferred from homology"/>
<dbReference type="InterPro" id="IPR000515">
    <property type="entry name" value="MetI-like"/>
</dbReference>
<dbReference type="PROSITE" id="PS50928">
    <property type="entry name" value="ABC_TM1"/>
    <property type="match status" value="1"/>
</dbReference>
<dbReference type="EMBL" id="JAGINW010000001">
    <property type="protein sequence ID" value="MBP2328973.1"/>
    <property type="molecule type" value="Genomic_DNA"/>
</dbReference>
<dbReference type="InterPro" id="IPR051393">
    <property type="entry name" value="ABC_transporter_permease"/>
</dbReference>
<feature type="transmembrane region" description="Helical" evidence="7">
    <location>
        <begin position="42"/>
        <end position="65"/>
    </location>
</feature>
<dbReference type="Gene3D" id="1.10.3720.10">
    <property type="entry name" value="MetI-like"/>
    <property type="match status" value="1"/>
</dbReference>
<dbReference type="RefSeq" id="WP_209645860.1">
    <property type="nucleotide sequence ID" value="NZ_JAGINW010000001.1"/>
</dbReference>
<protein>
    <submittedName>
        <fullName evidence="10">Multiple sugar transport system permease protein/raffinose/stachyose/melibiose transport system permease protein</fullName>
    </submittedName>
</protein>
<evidence type="ECO:0000256" key="2">
    <source>
        <dbReference type="ARBA" id="ARBA00022448"/>
    </source>
</evidence>
<accession>A0ABS4TY80</accession>
<keyword evidence="4 7" id="KW-0812">Transmembrane</keyword>
<keyword evidence="2 7" id="KW-0813">Transport</keyword>
<evidence type="ECO:0000256" key="5">
    <source>
        <dbReference type="ARBA" id="ARBA00022989"/>
    </source>
</evidence>
<keyword evidence="3" id="KW-1003">Cell membrane</keyword>
<dbReference type="Pfam" id="PF00528">
    <property type="entry name" value="BPD_transp_1"/>
    <property type="match status" value="1"/>
</dbReference>
<feature type="transmembrane region" description="Helical" evidence="7">
    <location>
        <begin position="242"/>
        <end position="272"/>
    </location>
</feature>
<evidence type="ECO:0000256" key="7">
    <source>
        <dbReference type="RuleBase" id="RU363032"/>
    </source>
</evidence>
<name>A0ABS4TY80_9PSEU</name>
<feature type="transmembrane region" description="Helical" evidence="7">
    <location>
        <begin position="97"/>
        <end position="115"/>
    </location>
</feature>
<feature type="transmembrane region" description="Helical" evidence="7">
    <location>
        <begin position="201"/>
        <end position="221"/>
    </location>
</feature>
<dbReference type="PANTHER" id="PTHR30193">
    <property type="entry name" value="ABC TRANSPORTER PERMEASE PROTEIN"/>
    <property type="match status" value="1"/>
</dbReference>
<evidence type="ECO:0000313" key="11">
    <source>
        <dbReference type="Proteomes" id="UP001519332"/>
    </source>
</evidence>
<feature type="transmembrane region" description="Helical" evidence="7">
    <location>
        <begin position="136"/>
        <end position="156"/>
    </location>
</feature>
<evidence type="ECO:0000256" key="3">
    <source>
        <dbReference type="ARBA" id="ARBA00022475"/>
    </source>
</evidence>
<evidence type="ECO:0000256" key="4">
    <source>
        <dbReference type="ARBA" id="ARBA00022692"/>
    </source>
</evidence>
<comment type="subcellular location">
    <subcellularLocation>
        <location evidence="1 7">Cell membrane</location>
        <topology evidence="1 7">Multi-pass membrane protein</topology>
    </subcellularLocation>
</comment>
<keyword evidence="5 7" id="KW-1133">Transmembrane helix</keyword>
<evidence type="ECO:0000256" key="8">
    <source>
        <dbReference type="SAM" id="MobiDB-lite"/>
    </source>
</evidence>
<dbReference type="PANTHER" id="PTHR30193:SF37">
    <property type="entry name" value="INNER MEMBRANE ABC TRANSPORTER PERMEASE PROTEIN YCJO"/>
    <property type="match status" value="1"/>
</dbReference>
<evidence type="ECO:0000313" key="10">
    <source>
        <dbReference type="EMBL" id="MBP2328973.1"/>
    </source>
</evidence>
<keyword evidence="11" id="KW-1185">Reference proteome</keyword>
<evidence type="ECO:0000259" key="9">
    <source>
        <dbReference type="PROSITE" id="PS50928"/>
    </source>
</evidence>
<feature type="region of interest" description="Disordered" evidence="8">
    <location>
        <begin position="1"/>
        <end position="32"/>
    </location>
</feature>
<dbReference type="CDD" id="cd06261">
    <property type="entry name" value="TM_PBP2"/>
    <property type="match status" value="1"/>
</dbReference>
<dbReference type="SUPFAM" id="SSF161098">
    <property type="entry name" value="MetI-like"/>
    <property type="match status" value="1"/>
</dbReference>
<gene>
    <name evidence="10" type="ORF">JOF56_009358</name>
</gene>
<reference evidence="10 11" key="1">
    <citation type="submission" date="2021-03" db="EMBL/GenBank/DDBJ databases">
        <title>Sequencing the genomes of 1000 actinobacteria strains.</title>
        <authorList>
            <person name="Klenk H.-P."/>
        </authorList>
    </citation>
    <scope>NUCLEOTIDE SEQUENCE [LARGE SCALE GENOMIC DNA]</scope>
    <source>
        <strain evidence="10 11">DSM 46670</strain>
    </source>
</reference>
<evidence type="ECO:0000256" key="6">
    <source>
        <dbReference type="ARBA" id="ARBA00023136"/>
    </source>
</evidence>
<keyword evidence="10" id="KW-0762">Sugar transport</keyword>
<feature type="domain" description="ABC transmembrane type-1" evidence="9">
    <location>
        <begin position="102"/>
        <end position="314"/>
    </location>
</feature>
<dbReference type="Proteomes" id="UP001519332">
    <property type="component" value="Unassembled WGS sequence"/>
</dbReference>
<comment type="similarity">
    <text evidence="7">Belongs to the binding-protein-dependent transport system permease family.</text>
</comment>
<feature type="transmembrane region" description="Helical" evidence="7">
    <location>
        <begin position="292"/>
        <end position="318"/>
    </location>
</feature>
<dbReference type="InterPro" id="IPR035906">
    <property type="entry name" value="MetI-like_sf"/>
</dbReference>
<evidence type="ECO:0000256" key="1">
    <source>
        <dbReference type="ARBA" id="ARBA00004651"/>
    </source>
</evidence>
<sequence>MTEVSAEVKASGRTGRKPERPSGTPAPAGRRRLRRAGERSTLHHYLFAAPSIVLVAIFFLAPFVLSAGLAFTRWTGFSNVITFNGLDNFRILDELGVLWHAIGVTIAYAVIAMLVQNAVSLTLALAMQRSNMINSFFRSIFFIPVLISPLAAGYVWSALLAPKGPINGFLDFLLPGGFDFAWLGHDLSALVVVASIDAWKWSGLITLVYIAGLNAIPASLVEAAMIDGAGRWRRFWQIKWPLLAPAVTFNVVVTLVGAFSAFDIIVATTSGGPGNATSVLNITMYQQFGQSYFGTASALGFVVTVMVVLTAVPLVTWLRRREVAA</sequence>
<comment type="caution">
    <text evidence="10">The sequence shown here is derived from an EMBL/GenBank/DDBJ whole genome shotgun (WGS) entry which is preliminary data.</text>
</comment>
<keyword evidence="6 7" id="KW-0472">Membrane</keyword>
<organism evidence="10 11">
    <name type="scientific">Kibdelosporangium banguiense</name>
    <dbReference type="NCBI Taxonomy" id="1365924"/>
    <lineage>
        <taxon>Bacteria</taxon>
        <taxon>Bacillati</taxon>
        <taxon>Actinomycetota</taxon>
        <taxon>Actinomycetes</taxon>
        <taxon>Pseudonocardiales</taxon>
        <taxon>Pseudonocardiaceae</taxon>
        <taxon>Kibdelosporangium</taxon>
    </lineage>
</organism>